<gene>
    <name evidence="5" type="ORF">AFUB_102080</name>
</gene>
<dbReference type="PROSITE" id="PS50297">
    <property type="entry name" value="ANK_REP_REGION"/>
    <property type="match status" value="3"/>
</dbReference>
<sequence>MADSYTLPAVPAKHSTFIDYINSCPHESIPDLVRPYNEYDAVLRKIYAQQPSHPAIANKLINLVPLFDGSGSADLRIRARDLASEPEELKAKYLMPLKDEDRKAHGSPAVVSSFKQFQTNFNLFSESALSDLDWSNVVAAGSAVTTSLLPVPEEYRDSKRGLREYYHQKFAPASDVDLFLYGLTEEQAIEKIKQIETRIKDSILAETSTIRTKNAITIVSQYPTRHVQIVLRIYKSIAEILTGFDVDCSCAAYDGSQVYLAPRAVGAFVTQINHVDLSRRSPSYENRLSKYARRGFEVFWPLLDRTRIDPTIFERSFTRTRGLARLLVLEKLPKPSDRDAYIDKRRRERGRPVPMRISKQLRGNIKNDWDDEVPEWVDEEDVSDYHTFTIPYGERFHARKIEKLLYTKDLLLNAEWNKPKDREVNLHRHPAFFGNFEDVIEDCCGFCPVPITPEEKELAEEESKIYVSGRIKFLQDNPGRQEIGSFNPITETDWTDMAYVGNTAGLCQAIVDNDVEGVKQWLSPDFDVNRRDFTGRTPLHLAVMTSTPEIVQCLVDHGARLVARLADGRTALHLAAARGHVEIIRILLTKSEENEDEEARKEQARKGVSSGKEAHDGEEDAELIQHPSAESEADAQSFATGSFVKVHKDANSAQDSVPDDSSDQDPDVYDINVIAWDSHASPLHLAILNGHIAAVEELVSSFGADVLLPVKLLHEYNNSPRAAILTLVLALQLPIEQAKAMTTKLLQLGASPAQADLDQKTAVAHIAALPKYTELLDSYLQHDRPAVERALNYIATSGWQFSPNAETALKTAIKSGNVIGALKLLDAGASPTIAFDEFIKSAQVHIDGIRNNSSEQVKRRFDANVTQPIILSVLKDQPSVALKLLARGADPNTLTKEGHQIQHEVHARAYRHGKSLLDCVREKLNALRAYEPETDSPEPPRPLEHEDSYYLSPFREDTYQLWTAKAALRSAHSSLESEQKRYDDDVKCAANRKGVDEKKAAVQLTLGEFEKLEEELLARGAKEFKQLFPDIRTPSDNDGNHYGSCATKSESFRVTFDFRRPDLNDITREGYIQLSVLLRFLPFEAAWCGDLETIKSLTLGTWGPDKQRPPLEIATKDQRNFHPFNIAVLRGHLDVAKAILAIAQVQYKPQDEQANVRYRLRATTNHDDGCSSDDEGDEDDNDNSDGLDIERQILDEKFTIDNIGEVKTQVESRTPPLSLLEDCCSAEDFIETSLPEDRKPYNLVQYAICKDDVRLLVFLLDLGRELSAKSGSSEQTIFTVGQRDLTVAMQLGRVRCLAELIKRMGAGIQLDKLAEQSGVEIKEKPKYYQGLSIHGKKRADWAAAGRGILPVQPEEEKPPLLVAAREGNLETVEWFLGTAPGRYYMEFTECHQRDKRVKRLTMGKLGVERSITNWLNRRRDLVLHCALFAKPTAESERLVKYLVQHVPHCLEVKSVDGYTPLMIAFSLVRPTYAKILIKAGADQTVRDKKGCNILHHLFCGVSSPSVERLDDFQKMLGLVDPSLVSSLLVERSSHGPGSLTPLAMWMMRALNTTNTYSVYGNGSNYEGDNQMETLRIILDFAQSTGQKHLELLNGAGNSIMHDAVRCQLLKTLEILFERRPDLLHRENASGLTPAEVAEASWVTEVTSNPPGWERRYRFTYSSQYGESLVDRRPESFVEEGDEAPTMKRRIYDFCRSKAETLREPDVKRRLVTLFEANEVARRLVAKDLQENQNFGGAARRRRWDKHDEREFGDEVREWLPEVF</sequence>
<dbReference type="Pfam" id="PF12796">
    <property type="entry name" value="Ank_2"/>
    <property type="match status" value="1"/>
</dbReference>
<dbReference type="InterPro" id="IPR002110">
    <property type="entry name" value="Ankyrin_rpt"/>
</dbReference>
<feature type="compositionally biased region" description="Acidic residues" evidence="4">
    <location>
        <begin position="1170"/>
        <end position="1186"/>
    </location>
</feature>
<dbReference type="EMBL" id="DS499604">
    <property type="protein sequence ID" value="EDP47214.1"/>
    <property type="molecule type" value="Genomic_DNA"/>
</dbReference>
<evidence type="ECO:0000313" key="6">
    <source>
        <dbReference type="Proteomes" id="UP000001699"/>
    </source>
</evidence>
<feature type="region of interest" description="Disordered" evidence="4">
    <location>
        <begin position="1165"/>
        <end position="1186"/>
    </location>
</feature>
<feature type="repeat" description="ANK" evidence="3">
    <location>
        <begin position="567"/>
        <end position="599"/>
    </location>
</feature>
<keyword evidence="1" id="KW-0677">Repeat</keyword>
<dbReference type="SUPFAM" id="SSF48403">
    <property type="entry name" value="Ankyrin repeat"/>
    <property type="match status" value="2"/>
</dbReference>
<dbReference type="PANTHER" id="PTHR24198:SF165">
    <property type="entry name" value="ANKYRIN REPEAT-CONTAINING PROTEIN-RELATED"/>
    <property type="match status" value="1"/>
</dbReference>
<proteinExistence type="predicted"/>
<name>B0YFA1_ASPFC</name>
<evidence type="ECO:0000256" key="2">
    <source>
        <dbReference type="ARBA" id="ARBA00023043"/>
    </source>
</evidence>
<evidence type="ECO:0000256" key="1">
    <source>
        <dbReference type="ARBA" id="ARBA00022737"/>
    </source>
</evidence>
<dbReference type="Gene3D" id="1.25.40.20">
    <property type="entry name" value="Ankyrin repeat-containing domain"/>
    <property type="match status" value="4"/>
</dbReference>
<organism evidence="5 6">
    <name type="scientific">Aspergillus fumigatus (strain CBS 144.89 / FGSC A1163 / CEA10)</name>
    <name type="common">Neosartorya fumigata</name>
    <dbReference type="NCBI Taxonomy" id="451804"/>
    <lineage>
        <taxon>Eukaryota</taxon>
        <taxon>Fungi</taxon>
        <taxon>Dikarya</taxon>
        <taxon>Ascomycota</taxon>
        <taxon>Pezizomycotina</taxon>
        <taxon>Eurotiomycetes</taxon>
        <taxon>Eurotiomycetidae</taxon>
        <taxon>Eurotiales</taxon>
        <taxon>Aspergillaceae</taxon>
        <taxon>Aspergillus</taxon>
        <taxon>Aspergillus subgen. Fumigati</taxon>
    </lineage>
</organism>
<evidence type="ECO:0000313" key="5">
    <source>
        <dbReference type="EMBL" id="EDP47214.1"/>
    </source>
</evidence>
<keyword evidence="2 3" id="KW-0040">ANK repeat</keyword>
<evidence type="ECO:0000256" key="4">
    <source>
        <dbReference type="SAM" id="MobiDB-lite"/>
    </source>
</evidence>
<dbReference type="SMART" id="SM00248">
    <property type="entry name" value="ANK"/>
    <property type="match status" value="11"/>
</dbReference>
<dbReference type="PROSITE" id="PS50088">
    <property type="entry name" value="ANK_REPEAT"/>
    <property type="match status" value="3"/>
</dbReference>
<dbReference type="Pfam" id="PF00023">
    <property type="entry name" value="Ank"/>
    <property type="match status" value="1"/>
</dbReference>
<accession>B0YFA1</accession>
<dbReference type="InterPro" id="IPR036770">
    <property type="entry name" value="Ankyrin_rpt-contain_sf"/>
</dbReference>
<dbReference type="PRINTS" id="PR01415">
    <property type="entry name" value="ANKYRIN"/>
</dbReference>
<dbReference type="Proteomes" id="UP000001699">
    <property type="component" value="Unassembled WGS sequence"/>
</dbReference>
<dbReference type="HOGENOM" id="CLU_003548_0_0_1"/>
<reference evidence="5 6" key="1">
    <citation type="journal article" date="2008" name="PLoS Genet.">
        <title>Genomic islands in the pathogenic filamentous fungus Aspergillus fumigatus.</title>
        <authorList>
            <person name="Fedorova N.D."/>
            <person name="Khaldi N."/>
            <person name="Joardar V.S."/>
            <person name="Maiti R."/>
            <person name="Amedeo P."/>
            <person name="Anderson M.J."/>
            <person name="Crabtree J."/>
            <person name="Silva J.C."/>
            <person name="Badger J.H."/>
            <person name="Albarraq A."/>
            <person name="Angiuoli S."/>
            <person name="Bussey H."/>
            <person name="Bowyer P."/>
            <person name="Cotty P.J."/>
            <person name="Dyer P.S."/>
            <person name="Egan A."/>
            <person name="Galens K."/>
            <person name="Fraser-Liggett C.M."/>
            <person name="Haas B.J."/>
            <person name="Inman J.M."/>
            <person name="Kent R."/>
            <person name="Lemieux S."/>
            <person name="Malavazi I."/>
            <person name="Orvis J."/>
            <person name="Roemer T."/>
            <person name="Ronning C.M."/>
            <person name="Sundaram J.P."/>
            <person name="Sutton G."/>
            <person name="Turner G."/>
            <person name="Venter J.C."/>
            <person name="White O.R."/>
            <person name="Whitty B.R."/>
            <person name="Youngman P."/>
            <person name="Wolfe K.H."/>
            <person name="Goldman G.H."/>
            <person name="Wortman J.R."/>
            <person name="Jiang B."/>
            <person name="Denning D.W."/>
            <person name="Nierman W.C."/>
        </authorList>
    </citation>
    <scope>NUCLEOTIDE SEQUENCE [LARGE SCALE GENOMIC DNA]</scope>
    <source>
        <strain evidence="6">CBS 144.89 / FGSC A1163 / CEA10</strain>
    </source>
</reference>
<feature type="repeat" description="ANK" evidence="3">
    <location>
        <begin position="1456"/>
        <end position="1488"/>
    </location>
</feature>
<feature type="region of interest" description="Disordered" evidence="4">
    <location>
        <begin position="592"/>
        <end position="631"/>
    </location>
</feature>
<dbReference type="PANTHER" id="PTHR24198">
    <property type="entry name" value="ANKYRIN REPEAT AND PROTEIN KINASE DOMAIN-CONTAINING PROTEIN"/>
    <property type="match status" value="1"/>
</dbReference>
<dbReference type="OrthoDB" id="539213at2759"/>
<protein>
    <submittedName>
        <fullName evidence="5">Ankyrin repeat protein</fullName>
    </submittedName>
</protein>
<feature type="repeat" description="ANK" evidence="3">
    <location>
        <begin position="534"/>
        <end position="566"/>
    </location>
</feature>
<dbReference type="PhylomeDB" id="B0YFA1"/>
<keyword evidence="6" id="KW-1185">Reference proteome</keyword>
<evidence type="ECO:0000256" key="3">
    <source>
        <dbReference type="PROSITE-ProRule" id="PRU00023"/>
    </source>
</evidence>